<evidence type="ECO:0000256" key="3">
    <source>
        <dbReference type="ARBA" id="ARBA00022691"/>
    </source>
</evidence>
<dbReference type="InterPro" id="IPR029063">
    <property type="entry name" value="SAM-dependent_MTases_sf"/>
</dbReference>
<reference evidence="5" key="1">
    <citation type="journal article" date="2019" name="Int. J. Syst. Evol. Microbiol.">
        <title>The Global Catalogue of Microorganisms (GCM) 10K type strain sequencing project: providing services to taxonomists for standard genome sequencing and annotation.</title>
        <authorList>
            <consortium name="The Broad Institute Genomics Platform"/>
            <consortium name="The Broad Institute Genome Sequencing Center for Infectious Disease"/>
            <person name="Wu L."/>
            <person name="Ma J."/>
        </authorList>
    </citation>
    <scope>NUCLEOTIDE SEQUENCE [LARGE SCALE GENOMIC DNA]</scope>
    <source>
        <strain evidence="5">KCTC 22157</strain>
    </source>
</reference>
<gene>
    <name evidence="4" type="ORF">GCM10007158_01870</name>
</gene>
<keyword evidence="1" id="KW-0489">Methyltransferase</keyword>
<evidence type="ECO:0000256" key="1">
    <source>
        <dbReference type="ARBA" id="ARBA00022603"/>
    </source>
</evidence>
<name>A0ABQ2WB16_9GAMM</name>
<dbReference type="RefSeq" id="WP_230478338.1">
    <property type="nucleotide sequence ID" value="NZ_BMXO01000001.1"/>
</dbReference>
<evidence type="ECO:0000313" key="5">
    <source>
        <dbReference type="Proteomes" id="UP000647585"/>
    </source>
</evidence>
<evidence type="ECO:0008006" key="6">
    <source>
        <dbReference type="Google" id="ProtNLM"/>
    </source>
</evidence>
<evidence type="ECO:0000256" key="2">
    <source>
        <dbReference type="ARBA" id="ARBA00022679"/>
    </source>
</evidence>
<dbReference type="EMBL" id="BMXO01000001">
    <property type="protein sequence ID" value="GGW44899.1"/>
    <property type="molecule type" value="Genomic_DNA"/>
</dbReference>
<keyword evidence="5" id="KW-1185">Reference proteome</keyword>
<dbReference type="PANTHER" id="PTHR30481">
    <property type="entry name" value="DNA ADENINE METHYLASE"/>
    <property type="match status" value="1"/>
</dbReference>
<dbReference type="PANTHER" id="PTHR30481:SF4">
    <property type="entry name" value="SITE-SPECIFIC DNA-METHYLTRANSFERASE (ADENINE-SPECIFIC)"/>
    <property type="match status" value="1"/>
</dbReference>
<dbReference type="Proteomes" id="UP000647585">
    <property type="component" value="Unassembled WGS sequence"/>
</dbReference>
<sequence length="135" mass="15438">MSGQTFGTSAVSPPRMNLLRIEEDLSAAHLRLARTVVEHLDWAECIKRYDREGTLFYLDPPYWGTAGYGRDFPLEEYYRMGELARTGQGQFVISVNDMPEMRDAFKGLTIQTTEIRYTVGQKATEPRGELIISNR</sequence>
<protein>
    <recommendedName>
        <fullName evidence="6">DNA adenine methylase</fullName>
    </recommendedName>
</protein>
<accession>A0ABQ2WB16</accession>
<organism evidence="4 5">
    <name type="scientific">Halomonas johnsoniae</name>
    <dbReference type="NCBI Taxonomy" id="502832"/>
    <lineage>
        <taxon>Bacteria</taxon>
        <taxon>Pseudomonadati</taxon>
        <taxon>Pseudomonadota</taxon>
        <taxon>Gammaproteobacteria</taxon>
        <taxon>Oceanospirillales</taxon>
        <taxon>Halomonadaceae</taxon>
        <taxon>Halomonas</taxon>
    </lineage>
</organism>
<proteinExistence type="predicted"/>
<comment type="caution">
    <text evidence="4">The sequence shown here is derived from an EMBL/GenBank/DDBJ whole genome shotgun (WGS) entry which is preliminary data.</text>
</comment>
<keyword evidence="3" id="KW-0949">S-adenosyl-L-methionine</keyword>
<keyword evidence="2" id="KW-0808">Transferase</keyword>
<dbReference type="InterPro" id="IPR012327">
    <property type="entry name" value="MeTrfase_D12"/>
</dbReference>
<dbReference type="SUPFAM" id="SSF53335">
    <property type="entry name" value="S-adenosyl-L-methionine-dependent methyltransferases"/>
    <property type="match status" value="1"/>
</dbReference>
<dbReference type="Gene3D" id="3.40.50.150">
    <property type="entry name" value="Vaccinia Virus protein VP39"/>
    <property type="match status" value="1"/>
</dbReference>
<evidence type="ECO:0000313" key="4">
    <source>
        <dbReference type="EMBL" id="GGW44899.1"/>
    </source>
</evidence>